<gene>
    <name evidence="2" type="ORF">PITCH_A1660001</name>
</gene>
<evidence type="ECO:0000256" key="1">
    <source>
        <dbReference type="SAM" id="SignalP"/>
    </source>
</evidence>
<accession>A0A445MUE2</accession>
<protein>
    <submittedName>
        <fullName evidence="2">Uncharacterized protein</fullName>
    </submittedName>
</protein>
<keyword evidence="1" id="KW-0732">Signal</keyword>
<sequence length="177" mass="20937">MRCLIPIFLATLFINSTNCLAENNLTHEEIELIEIMEEKGILPHDIDNNQIDSNYLQFIKLMLKNEYGIDDIRKVGNPDPRFSSPEKTWQVYKHALIRGDFALAEKCHMPKSRHIEIYKKLGKEKTKEIALAMRNIERISGDDKMAKYRIRRNIEGNEITFYIYFTNLFGEWRIKQL</sequence>
<name>A0A445MUE2_9BACT</name>
<dbReference type="EMBL" id="OJIN01000075">
    <property type="protein sequence ID" value="SPD73053.1"/>
    <property type="molecule type" value="Genomic_DNA"/>
</dbReference>
<reference evidence="2" key="1">
    <citation type="submission" date="2018-01" db="EMBL/GenBank/DDBJ databases">
        <authorList>
            <person name="Regsiter A."/>
            <person name="William W."/>
        </authorList>
    </citation>
    <scope>NUCLEOTIDE SEQUENCE</scope>
    <source>
        <strain evidence="2">TRIP AH-1</strain>
    </source>
</reference>
<feature type="chain" id="PRO_5019155286" evidence="1">
    <location>
        <begin position="22"/>
        <end position="177"/>
    </location>
</feature>
<dbReference type="AlphaFoldDB" id="A0A445MUE2"/>
<feature type="signal peptide" evidence="1">
    <location>
        <begin position="1"/>
        <end position="21"/>
    </location>
</feature>
<proteinExistence type="predicted"/>
<organism evidence="2">
    <name type="scientific">uncultured Desulfobacterium sp</name>
    <dbReference type="NCBI Taxonomy" id="201089"/>
    <lineage>
        <taxon>Bacteria</taxon>
        <taxon>Pseudomonadati</taxon>
        <taxon>Thermodesulfobacteriota</taxon>
        <taxon>Desulfobacteria</taxon>
        <taxon>Desulfobacterales</taxon>
        <taxon>Desulfobacteriaceae</taxon>
        <taxon>Desulfobacterium</taxon>
        <taxon>environmental samples</taxon>
    </lineage>
</organism>
<evidence type="ECO:0000313" key="2">
    <source>
        <dbReference type="EMBL" id="SPD73053.1"/>
    </source>
</evidence>